<evidence type="ECO:0000313" key="2">
    <source>
        <dbReference type="Proteomes" id="UP000182360"/>
    </source>
</evidence>
<evidence type="ECO:0000313" key="1">
    <source>
        <dbReference type="EMBL" id="SEP75580.1"/>
    </source>
</evidence>
<dbReference type="RefSeq" id="WP_074640266.1">
    <property type="nucleotide sequence ID" value="NZ_AP025286.1"/>
</dbReference>
<dbReference type="AlphaFoldDB" id="A0A1H9AFV6"/>
<dbReference type="InterPro" id="IPR029044">
    <property type="entry name" value="Nucleotide-diphossugar_trans"/>
</dbReference>
<dbReference type="EMBL" id="FOFU01000001">
    <property type="protein sequence ID" value="SEP75580.1"/>
    <property type="molecule type" value="Genomic_DNA"/>
</dbReference>
<dbReference type="SUPFAM" id="SSF53448">
    <property type="entry name" value="Nucleotide-diphospho-sugar transferases"/>
    <property type="match status" value="1"/>
</dbReference>
<protein>
    <recommendedName>
        <fullName evidence="3">Glycosyl transferase family 2</fullName>
    </recommendedName>
</protein>
<evidence type="ECO:0008006" key="3">
    <source>
        <dbReference type="Google" id="ProtNLM"/>
    </source>
</evidence>
<gene>
    <name evidence="1" type="ORF">SAMN04487977_101323</name>
</gene>
<proteinExistence type="predicted"/>
<dbReference type="OrthoDB" id="355867at2"/>
<reference evidence="1 2" key="1">
    <citation type="submission" date="2016-10" db="EMBL/GenBank/DDBJ databases">
        <authorList>
            <person name="de Groot N.N."/>
        </authorList>
    </citation>
    <scope>NUCLEOTIDE SEQUENCE [LARGE SCALE GENOMIC DNA]</scope>
    <source>
        <strain evidence="1 2">B25</strain>
    </source>
</reference>
<name>A0A1H9AFV6_9SPIR</name>
<dbReference type="STRING" id="163.SAMN04487775_104139"/>
<sequence length="323" mass="37123">MNGIPLTFSEHQINRTILGGPKVTDPASLNISVILLNSSGSHFKLHVFENLLQCGFHTIVSVEHDSSNFTDDVSKRFPMIKFLVPLEKTNDGDLINLAMSEVQTDYVLVLRDSLNIPANFMPSHLAERLTAESPYCIVPRLLDKNRAALPCAFSPSAERTHFVIDSSSEIANGKKTLFPFDFIGLYNRKKFIELGGFDWTIASPYWQNLDLAVRSWLWGEQTVLTSLLQFSYIDENPVNDTTYNLDYLRYYLKNELPKIRMEQGCLKKSSFPVFLLRSSCGIMEARRQFNAARTWVEKNKFRYKMDLQTLVQNWSRDDENKDK</sequence>
<accession>A0A1H9AFV6</accession>
<organism evidence="1 2">
    <name type="scientific">Treponema bryantii</name>
    <dbReference type="NCBI Taxonomy" id="163"/>
    <lineage>
        <taxon>Bacteria</taxon>
        <taxon>Pseudomonadati</taxon>
        <taxon>Spirochaetota</taxon>
        <taxon>Spirochaetia</taxon>
        <taxon>Spirochaetales</taxon>
        <taxon>Treponemataceae</taxon>
        <taxon>Treponema</taxon>
    </lineage>
</organism>
<keyword evidence="2" id="KW-1185">Reference proteome</keyword>
<dbReference type="Proteomes" id="UP000182360">
    <property type="component" value="Unassembled WGS sequence"/>
</dbReference>